<gene>
    <name evidence="2" type="ORF">C1645_469271</name>
</gene>
<reference evidence="2 3" key="1">
    <citation type="submission" date="2018-06" db="EMBL/GenBank/DDBJ databases">
        <title>Comparative genomics reveals the genomic features of Rhizophagus irregularis, R. cerebriforme, R. diaphanum and Gigaspora rosea, and their symbiotic lifestyle signature.</title>
        <authorList>
            <person name="Morin E."/>
            <person name="San Clemente H."/>
            <person name="Chen E.C.H."/>
            <person name="De La Providencia I."/>
            <person name="Hainaut M."/>
            <person name="Kuo A."/>
            <person name="Kohler A."/>
            <person name="Murat C."/>
            <person name="Tang N."/>
            <person name="Roy S."/>
            <person name="Loubradou J."/>
            <person name="Henrissat B."/>
            <person name="Grigoriev I.V."/>
            <person name="Corradi N."/>
            <person name="Roux C."/>
            <person name="Martin F.M."/>
        </authorList>
    </citation>
    <scope>NUCLEOTIDE SEQUENCE [LARGE SCALE GENOMIC DNA]</scope>
    <source>
        <strain evidence="2 3">DAOM 227022</strain>
    </source>
</reference>
<keyword evidence="3" id="KW-1185">Reference proteome</keyword>
<sequence>MVSQFLVQYWKVGTNSSSSLVQNGKGNDSLSSSVWNGKRNGSPSFSVQNGKENGSPSSLVQNGKENDSLCFQFDTRIRNVLFAFRLTLFQFGHLELENDSWISFQN</sequence>
<name>A0A397SEH6_9GLOM</name>
<organism evidence="2 3">
    <name type="scientific">Glomus cerebriforme</name>
    <dbReference type="NCBI Taxonomy" id="658196"/>
    <lineage>
        <taxon>Eukaryota</taxon>
        <taxon>Fungi</taxon>
        <taxon>Fungi incertae sedis</taxon>
        <taxon>Mucoromycota</taxon>
        <taxon>Glomeromycotina</taxon>
        <taxon>Glomeromycetes</taxon>
        <taxon>Glomerales</taxon>
        <taxon>Glomeraceae</taxon>
        <taxon>Glomus</taxon>
    </lineage>
</organism>
<evidence type="ECO:0000256" key="1">
    <source>
        <dbReference type="SAM" id="MobiDB-lite"/>
    </source>
</evidence>
<accession>A0A397SEH6</accession>
<evidence type="ECO:0000313" key="2">
    <source>
        <dbReference type="EMBL" id="RIA83279.1"/>
    </source>
</evidence>
<evidence type="ECO:0000313" key="3">
    <source>
        <dbReference type="Proteomes" id="UP000265703"/>
    </source>
</evidence>
<proteinExistence type="predicted"/>
<protein>
    <submittedName>
        <fullName evidence="2">Uncharacterized protein</fullName>
    </submittedName>
</protein>
<dbReference type="EMBL" id="QKYT01000585">
    <property type="protein sequence ID" value="RIA83279.1"/>
    <property type="molecule type" value="Genomic_DNA"/>
</dbReference>
<dbReference type="AlphaFoldDB" id="A0A397SEH6"/>
<dbReference type="Proteomes" id="UP000265703">
    <property type="component" value="Unassembled WGS sequence"/>
</dbReference>
<feature type="region of interest" description="Disordered" evidence="1">
    <location>
        <begin position="16"/>
        <end position="63"/>
    </location>
</feature>
<comment type="caution">
    <text evidence="2">The sequence shown here is derived from an EMBL/GenBank/DDBJ whole genome shotgun (WGS) entry which is preliminary data.</text>
</comment>